<dbReference type="InterPro" id="IPR001128">
    <property type="entry name" value="Cyt_P450"/>
</dbReference>
<evidence type="ECO:0000256" key="8">
    <source>
        <dbReference type="ARBA" id="ARBA00023033"/>
    </source>
</evidence>
<dbReference type="InterPro" id="IPR036396">
    <property type="entry name" value="Cyt_P450_sf"/>
</dbReference>
<accession>A0A6A2WL71</accession>
<feature type="region of interest" description="Disordered" evidence="13">
    <location>
        <begin position="171"/>
        <end position="208"/>
    </location>
</feature>
<dbReference type="SUPFAM" id="SSF101936">
    <property type="entry name" value="DNA-binding pseudobarrel domain"/>
    <property type="match status" value="2"/>
</dbReference>
<dbReference type="SMART" id="SM01019">
    <property type="entry name" value="B3"/>
    <property type="match status" value="2"/>
</dbReference>
<dbReference type="GO" id="GO:0003677">
    <property type="term" value="F:DNA binding"/>
    <property type="evidence" value="ECO:0007669"/>
    <property type="project" value="UniProtKB-KW"/>
</dbReference>
<feature type="domain" description="TF-B3" evidence="14">
    <location>
        <begin position="53"/>
        <end position="146"/>
    </location>
</feature>
<evidence type="ECO:0000256" key="10">
    <source>
        <dbReference type="ARBA" id="ARBA00023163"/>
    </source>
</evidence>
<dbReference type="PROSITE" id="PS50863">
    <property type="entry name" value="B3"/>
    <property type="match status" value="2"/>
</dbReference>
<dbReference type="InterPro" id="IPR017972">
    <property type="entry name" value="Cyt_P450_CS"/>
</dbReference>
<evidence type="ECO:0000256" key="5">
    <source>
        <dbReference type="ARBA" id="ARBA00023002"/>
    </source>
</evidence>
<dbReference type="EMBL" id="VEPZ02001788">
    <property type="protein sequence ID" value="KAE8653980.1"/>
    <property type="molecule type" value="Genomic_DNA"/>
</dbReference>
<dbReference type="PRINTS" id="PR00385">
    <property type="entry name" value="P450"/>
</dbReference>
<comment type="subcellular location">
    <subcellularLocation>
        <location evidence="1">Nucleus</location>
    </subcellularLocation>
</comment>
<dbReference type="InterPro" id="IPR050651">
    <property type="entry name" value="Plant_Cytochrome_P450_Monoox"/>
</dbReference>
<protein>
    <submittedName>
        <fullName evidence="15">Cytochrome P450 82C3</fullName>
    </submittedName>
</protein>
<keyword evidence="6 12" id="KW-0408">Iron</keyword>
<dbReference type="InterPro" id="IPR002401">
    <property type="entry name" value="Cyt_P450_E_grp-I"/>
</dbReference>
<sequence length="756" mass="85882">MYTTGPNTMGLMETRTDSTVPEAETSVWLEQMEDSCKDCRNWEEEIFWTHFQSIHFSQFLHGDFLQRLEIPENFAKNVKKRLPETVTLKGPSGVIWDVGLTADDDALFFDGGWTTFVKDHSLIDNDFLIFKYNGVSHFDVLMFDGKSLCEKPSSYFVRKCMNAESHCRHQTKRKANENPDEILHNSSRCGLESSLEKSTNNDTDARPSTKAMEYAASNNKKKIQNSDSGTRSIMAKRSLGGKQPSTFPVGVKVERLETDAHDSEYEHTTTEYEHTTTDGDAFGSLWHATGKRVATRAEKMNVLFKAQEAVTDEGFMSIPIAWVVKHHFKTMTDVILRMNERTWRTRFYYHRSGKSGGISGGWRKFVNDNNIEEHDVCVFEPANIGSKPIILDVSIFRVLPTAVPQRRVNHPPSSPPDIVDLSSTPDIVKVMNRKREAPEAGNSWPVIGHLHLLRDPKPSHIVLNEMADKYVQSSPSRWVFKKYQLWDEKKDGSDNVLVDMKKWFEKTTLNMILRMIVGKPIPSSGKDVEREKWKKSLKDFFNLSGKFGLILTASDTTTVTLTWALPLLLNNKVELKRLQQELDIHVGKDRLVEESDIKNLIYLKAIIKETLRLYPAGPLSVPHKSMEDCTVSGYHIPAGTRLLVNLSKVHRDPRVWSDPCEFRPQRFLTTHKDKDFKGENMELIPFSSGRRMCPGVLLAVQVLELVVASVVQGFELKTPLGEAVDMTEGIGLTNLKATPLQLLITPRLPSSCYCLF</sequence>
<dbReference type="Pfam" id="PF00067">
    <property type="entry name" value="p450"/>
    <property type="match status" value="1"/>
</dbReference>
<keyword evidence="7" id="KW-0805">Transcription regulation</keyword>
<dbReference type="PRINTS" id="PR00463">
    <property type="entry name" value="EP450I"/>
</dbReference>
<dbReference type="InterPro" id="IPR015300">
    <property type="entry name" value="DNA-bd_pseudobarrel_sf"/>
</dbReference>
<dbReference type="GO" id="GO:0020037">
    <property type="term" value="F:heme binding"/>
    <property type="evidence" value="ECO:0007669"/>
    <property type="project" value="InterPro"/>
</dbReference>
<dbReference type="CDD" id="cd10017">
    <property type="entry name" value="B3_DNA"/>
    <property type="match status" value="2"/>
</dbReference>
<dbReference type="Pfam" id="PF02362">
    <property type="entry name" value="B3"/>
    <property type="match status" value="2"/>
</dbReference>
<dbReference type="Gene3D" id="2.40.330.10">
    <property type="entry name" value="DNA-binding pseudobarrel domain"/>
    <property type="match status" value="2"/>
</dbReference>
<name>A0A6A2WL71_HIBSY</name>
<dbReference type="InterPro" id="IPR003340">
    <property type="entry name" value="B3_DNA-bd"/>
</dbReference>
<dbReference type="PANTHER" id="PTHR47947">
    <property type="entry name" value="CYTOCHROME P450 82C3-RELATED"/>
    <property type="match status" value="1"/>
</dbReference>
<dbReference type="PANTHER" id="PTHR47947:SF44">
    <property type="entry name" value="CYTOCHROME P450 CYP82D47-LIKE"/>
    <property type="match status" value="1"/>
</dbReference>
<evidence type="ECO:0000256" key="1">
    <source>
        <dbReference type="ARBA" id="ARBA00004123"/>
    </source>
</evidence>
<dbReference type="GO" id="GO:0005506">
    <property type="term" value="F:iron ion binding"/>
    <property type="evidence" value="ECO:0007669"/>
    <property type="project" value="InterPro"/>
</dbReference>
<organism evidence="15 16">
    <name type="scientific">Hibiscus syriacus</name>
    <name type="common">Rose of Sharon</name>
    <dbReference type="NCBI Taxonomy" id="106335"/>
    <lineage>
        <taxon>Eukaryota</taxon>
        <taxon>Viridiplantae</taxon>
        <taxon>Streptophyta</taxon>
        <taxon>Embryophyta</taxon>
        <taxon>Tracheophyta</taxon>
        <taxon>Spermatophyta</taxon>
        <taxon>Magnoliopsida</taxon>
        <taxon>eudicotyledons</taxon>
        <taxon>Gunneridae</taxon>
        <taxon>Pentapetalae</taxon>
        <taxon>rosids</taxon>
        <taxon>malvids</taxon>
        <taxon>Malvales</taxon>
        <taxon>Malvaceae</taxon>
        <taxon>Malvoideae</taxon>
        <taxon>Hibiscus</taxon>
    </lineage>
</organism>
<evidence type="ECO:0000256" key="11">
    <source>
        <dbReference type="ARBA" id="ARBA00023242"/>
    </source>
</evidence>
<keyword evidence="9" id="KW-0238">DNA-binding</keyword>
<comment type="cofactor">
    <cofactor evidence="12">
        <name>heme</name>
        <dbReference type="ChEBI" id="CHEBI:30413"/>
    </cofactor>
</comment>
<dbReference type="GO" id="GO:0004497">
    <property type="term" value="F:monooxygenase activity"/>
    <property type="evidence" value="ECO:0007669"/>
    <property type="project" value="UniProtKB-KW"/>
</dbReference>
<feature type="domain" description="TF-B3" evidence="14">
    <location>
        <begin position="301"/>
        <end position="399"/>
    </location>
</feature>
<keyword evidence="8" id="KW-0503">Monooxygenase</keyword>
<comment type="similarity">
    <text evidence="2">Belongs to the cytochrome P450 family.</text>
</comment>
<dbReference type="PROSITE" id="PS00086">
    <property type="entry name" value="CYTOCHROME_P450"/>
    <property type="match status" value="1"/>
</dbReference>
<dbReference type="Gene3D" id="1.10.630.10">
    <property type="entry name" value="Cytochrome P450"/>
    <property type="match status" value="1"/>
</dbReference>
<feature type="compositionally biased region" description="Basic and acidic residues" evidence="13">
    <location>
        <begin position="174"/>
        <end position="183"/>
    </location>
</feature>
<dbReference type="Proteomes" id="UP000436088">
    <property type="component" value="Unassembled WGS sequence"/>
</dbReference>
<keyword evidence="10" id="KW-0804">Transcription</keyword>
<gene>
    <name evidence="15" type="ORF">F3Y22_tig00117056pilonHSYRG00613</name>
</gene>
<evidence type="ECO:0000256" key="9">
    <source>
        <dbReference type="ARBA" id="ARBA00023125"/>
    </source>
</evidence>
<evidence type="ECO:0000256" key="6">
    <source>
        <dbReference type="ARBA" id="ARBA00023004"/>
    </source>
</evidence>
<dbReference type="GO" id="GO:0005634">
    <property type="term" value="C:nucleus"/>
    <property type="evidence" value="ECO:0007669"/>
    <property type="project" value="UniProtKB-SubCell"/>
</dbReference>
<keyword evidence="11" id="KW-0539">Nucleus</keyword>
<evidence type="ECO:0000313" key="15">
    <source>
        <dbReference type="EMBL" id="KAE8653980.1"/>
    </source>
</evidence>
<keyword evidence="16" id="KW-1185">Reference proteome</keyword>
<dbReference type="AlphaFoldDB" id="A0A6A2WL71"/>
<evidence type="ECO:0000256" key="2">
    <source>
        <dbReference type="ARBA" id="ARBA00010617"/>
    </source>
</evidence>
<evidence type="ECO:0000256" key="12">
    <source>
        <dbReference type="PIRSR" id="PIRSR602401-1"/>
    </source>
</evidence>
<evidence type="ECO:0000259" key="14">
    <source>
        <dbReference type="PROSITE" id="PS50863"/>
    </source>
</evidence>
<evidence type="ECO:0000256" key="13">
    <source>
        <dbReference type="SAM" id="MobiDB-lite"/>
    </source>
</evidence>
<evidence type="ECO:0000256" key="4">
    <source>
        <dbReference type="ARBA" id="ARBA00022723"/>
    </source>
</evidence>
<comment type="caution">
    <text evidence="15">The sequence shown here is derived from an EMBL/GenBank/DDBJ whole genome shotgun (WGS) entry which is preliminary data.</text>
</comment>
<feature type="binding site" description="axial binding residue" evidence="12">
    <location>
        <position position="693"/>
    </location>
    <ligand>
        <name>heme</name>
        <dbReference type="ChEBI" id="CHEBI:30413"/>
    </ligand>
    <ligandPart>
        <name>Fe</name>
        <dbReference type="ChEBI" id="CHEBI:18248"/>
    </ligandPart>
</feature>
<evidence type="ECO:0000313" key="16">
    <source>
        <dbReference type="Proteomes" id="UP000436088"/>
    </source>
</evidence>
<evidence type="ECO:0000256" key="7">
    <source>
        <dbReference type="ARBA" id="ARBA00023015"/>
    </source>
</evidence>
<proteinExistence type="inferred from homology"/>
<evidence type="ECO:0000256" key="3">
    <source>
        <dbReference type="ARBA" id="ARBA00022617"/>
    </source>
</evidence>
<dbReference type="GO" id="GO:0016705">
    <property type="term" value="F:oxidoreductase activity, acting on paired donors, with incorporation or reduction of molecular oxygen"/>
    <property type="evidence" value="ECO:0007669"/>
    <property type="project" value="InterPro"/>
</dbReference>
<keyword evidence="5" id="KW-0560">Oxidoreductase</keyword>
<dbReference type="SUPFAM" id="SSF48264">
    <property type="entry name" value="Cytochrome P450"/>
    <property type="match status" value="1"/>
</dbReference>
<keyword evidence="4 12" id="KW-0479">Metal-binding</keyword>
<reference evidence="15" key="1">
    <citation type="submission" date="2019-09" db="EMBL/GenBank/DDBJ databases">
        <title>Draft genome information of white flower Hibiscus syriacus.</title>
        <authorList>
            <person name="Kim Y.-M."/>
        </authorList>
    </citation>
    <scope>NUCLEOTIDE SEQUENCE [LARGE SCALE GENOMIC DNA]</scope>
    <source>
        <strain evidence="15">YM2019G1</strain>
    </source>
</reference>
<keyword evidence="3 12" id="KW-0349">Heme</keyword>